<reference evidence="14 15" key="1">
    <citation type="submission" date="2019-03" db="EMBL/GenBank/DDBJ databases">
        <title>An improved genome assembly of the fluke Schistosoma japonicum.</title>
        <authorList>
            <person name="Hu W."/>
            <person name="Luo F."/>
            <person name="Yin M."/>
            <person name="Mo X."/>
            <person name="Sun C."/>
            <person name="Wu Q."/>
            <person name="Zhu B."/>
            <person name="Xiang M."/>
            <person name="Wang J."/>
            <person name="Wang Y."/>
            <person name="Zhang T."/>
            <person name="Xu B."/>
            <person name="Zheng H."/>
            <person name="Feng Z."/>
        </authorList>
    </citation>
    <scope>NUCLEOTIDE SEQUENCE [LARGE SCALE GENOMIC DNA]</scope>
    <source>
        <strain evidence="14">HuSjv2</strain>
        <tissue evidence="14">Worms</tissue>
    </source>
</reference>
<evidence type="ECO:0000256" key="11">
    <source>
        <dbReference type="SAM" id="Coils"/>
    </source>
</evidence>
<dbReference type="Proteomes" id="UP000311919">
    <property type="component" value="Unassembled WGS sequence"/>
</dbReference>
<evidence type="ECO:0000256" key="8">
    <source>
        <dbReference type="ARBA" id="ARBA00023212"/>
    </source>
</evidence>
<dbReference type="Gene3D" id="3.40.850.10">
    <property type="entry name" value="Kinesin motor domain"/>
    <property type="match status" value="1"/>
</dbReference>
<dbReference type="GO" id="GO:0005874">
    <property type="term" value="C:microtubule"/>
    <property type="evidence" value="ECO:0007669"/>
    <property type="project" value="UniProtKB-KW"/>
</dbReference>
<evidence type="ECO:0000313" key="15">
    <source>
        <dbReference type="Proteomes" id="UP000311919"/>
    </source>
</evidence>
<dbReference type="GO" id="GO:0007018">
    <property type="term" value="P:microtubule-based movement"/>
    <property type="evidence" value="ECO:0007669"/>
    <property type="project" value="InterPro"/>
</dbReference>
<dbReference type="InterPro" id="IPR027640">
    <property type="entry name" value="Kinesin-like_fam"/>
</dbReference>
<dbReference type="GO" id="GO:0008017">
    <property type="term" value="F:microtubule binding"/>
    <property type="evidence" value="ECO:0007669"/>
    <property type="project" value="InterPro"/>
</dbReference>
<keyword evidence="5 9" id="KW-0067">ATP-binding</keyword>
<evidence type="ECO:0000256" key="5">
    <source>
        <dbReference type="ARBA" id="ARBA00022840"/>
    </source>
</evidence>
<keyword evidence="2" id="KW-0963">Cytoplasm</keyword>
<proteinExistence type="inferred from homology"/>
<dbReference type="GO" id="GO:0005524">
    <property type="term" value="F:ATP binding"/>
    <property type="evidence" value="ECO:0007669"/>
    <property type="project" value="UniProtKB-UniRule"/>
</dbReference>
<dbReference type="PROSITE" id="PS00411">
    <property type="entry name" value="KINESIN_MOTOR_1"/>
    <property type="match status" value="1"/>
</dbReference>
<dbReference type="InterPro" id="IPR036961">
    <property type="entry name" value="Kinesin_motor_dom_sf"/>
</dbReference>
<keyword evidence="6 11" id="KW-0175">Coiled coil</keyword>
<evidence type="ECO:0000313" key="14">
    <source>
        <dbReference type="EMBL" id="TNN12972.1"/>
    </source>
</evidence>
<dbReference type="PANTHER" id="PTHR47969">
    <property type="entry name" value="CHROMOSOME-ASSOCIATED KINESIN KIF4A-RELATED"/>
    <property type="match status" value="1"/>
</dbReference>
<comment type="subcellular location">
    <subcellularLocation>
        <location evidence="1">Cytoplasm</location>
        <location evidence="1">Cytoskeleton</location>
    </subcellularLocation>
</comment>
<evidence type="ECO:0000256" key="3">
    <source>
        <dbReference type="ARBA" id="ARBA00022701"/>
    </source>
</evidence>
<dbReference type="InterPro" id="IPR027417">
    <property type="entry name" value="P-loop_NTPase"/>
</dbReference>
<dbReference type="PROSITE" id="PS50067">
    <property type="entry name" value="KINESIN_MOTOR_2"/>
    <property type="match status" value="1"/>
</dbReference>
<evidence type="ECO:0000259" key="13">
    <source>
        <dbReference type="PROSITE" id="PS50067"/>
    </source>
</evidence>
<dbReference type="SMART" id="SM00129">
    <property type="entry name" value="KISc"/>
    <property type="match status" value="1"/>
</dbReference>
<organism evidence="14 15">
    <name type="scientific">Schistosoma japonicum</name>
    <name type="common">Blood fluke</name>
    <dbReference type="NCBI Taxonomy" id="6182"/>
    <lineage>
        <taxon>Eukaryota</taxon>
        <taxon>Metazoa</taxon>
        <taxon>Spiralia</taxon>
        <taxon>Lophotrochozoa</taxon>
        <taxon>Platyhelminthes</taxon>
        <taxon>Trematoda</taxon>
        <taxon>Digenea</taxon>
        <taxon>Strigeidida</taxon>
        <taxon>Schistosomatoidea</taxon>
        <taxon>Schistosomatidae</taxon>
        <taxon>Schistosoma</taxon>
    </lineage>
</organism>
<comment type="caution">
    <text evidence="14">The sequence shown here is derived from an EMBL/GenBank/DDBJ whole genome shotgun (WGS) entry which is preliminary data.</text>
</comment>
<feature type="coiled-coil region" evidence="11">
    <location>
        <begin position="472"/>
        <end position="597"/>
    </location>
</feature>
<feature type="domain" description="Kinesin motor" evidence="13">
    <location>
        <begin position="36"/>
        <end position="367"/>
    </location>
</feature>
<dbReference type="SUPFAM" id="SSF52540">
    <property type="entry name" value="P-loop containing nucleoside triphosphate hydrolases"/>
    <property type="match status" value="1"/>
</dbReference>
<keyword evidence="4 9" id="KW-0547">Nucleotide-binding</keyword>
<dbReference type="Pfam" id="PF00225">
    <property type="entry name" value="Kinesin"/>
    <property type="match status" value="1"/>
</dbReference>
<accession>A0A4Z2D8Y0</accession>
<keyword evidence="8" id="KW-0206">Cytoskeleton</keyword>
<dbReference type="FunFam" id="3.40.850.10:FF:000029">
    <property type="entry name" value="Kinesin-like protein KIF17"/>
    <property type="match status" value="1"/>
</dbReference>
<dbReference type="InterPro" id="IPR001752">
    <property type="entry name" value="Kinesin_motor_dom"/>
</dbReference>
<evidence type="ECO:0000256" key="12">
    <source>
        <dbReference type="SAM" id="MobiDB-lite"/>
    </source>
</evidence>
<dbReference type="EMBL" id="SKCS01000205">
    <property type="protein sequence ID" value="TNN12972.1"/>
    <property type="molecule type" value="Genomic_DNA"/>
</dbReference>
<evidence type="ECO:0000256" key="9">
    <source>
        <dbReference type="PROSITE-ProRule" id="PRU00283"/>
    </source>
</evidence>
<feature type="region of interest" description="Disordered" evidence="12">
    <location>
        <begin position="710"/>
        <end position="734"/>
    </location>
</feature>
<evidence type="ECO:0000256" key="6">
    <source>
        <dbReference type="ARBA" id="ARBA00023054"/>
    </source>
</evidence>
<dbReference type="AlphaFoldDB" id="A0A4Z2D8Y0"/>
<name>A0A4Z2D8Y0_SCHJA</name>
<feature type="binding site" evidence="9">
    <location>
        <begin position="123"/>
        <end position="130"/>
    </location>
    <ligand>
        <name>ATP</name>
        <dbReference type="ChEBI" id="CHEBI:30616"/>
    </ligand>
</feature>
<evidence type="ECO:0000256" key="4">
    <source>
        <dbReference type="ARBA" id="ARBA00022741"/>
    </source>
</evidence>
<dbReference type="PANTHER" id="PTHR47969:SF21">
    <property type="entry name" value="KINESIN-LIKE PROTEIN"/>
    <property type="match status" value="1"/>
</dbReference>
<dbReference type="STRING" id="6182.A0A4Z2D8Y0"/>
<dbReference type="GO" id="GO:0003777">
    <property type="term" value="F:microtubule motor activity"/>
    <property type="evidence" value="ECO:0007669"/>
    <property type="project" value="InterPro"/>
</dbReference>
<gene>
    <name evidence="14" type="ORF">EWB00_003320</name>
</gene>
<keyword evidence="3 10" id="KW-0493">Microtubule</keyword>
<evidence type="ECO:0000256" key="2">
    <source>
        <dbReference type="ARBA" id="ARBA00022490"/>
    </source>
</evidence>
<evidence type="ECO:0000256" key="10">
    <source>
        <dbReference type="RuleBase" id="RU000394"/>
    </source>
</evidence>
<evidence type="ECO:0000256" key="7">
    <source>
        <dbReference type="ARBA" id="ARBA00023175"/>
    </source>
</evidence>
<comment type="similarity">
    <text evidence="9 10">Belongs to the TRAFAC class myosin-kinesin ATPase superfamily. Kinesin family.</text>
</comment>
<keyword evidence="15" id="KW-1185">Reference proteome</keyword>
<sequence length="734" mass="84047">MFQDIGCFKSKVHVVTTILYTPPNTMDQTRFDPSETVKVVVRCRPLNEKEIAAGYGRCVFVDCSNGTVEVHNPNGKRNDGPRRFRFDAVYDENSMQKDLYNETFRGLIDNVLVGFNGTVFAYGQTGTGKTFTIQGFQDNPELRGIMPNSFVHIFDEISKSMGTQYLVRASYLEIYKEEIRDLLRRDQSKHLEIREKPDSGIYIKDLSSVLTKSIDEILKVMTIGYQNRAVGATNMNEHSSRSHAIFIITVECCRTGTDGKKHIRVGKLNLVDLAGSERQSKTLSEGERLKEATKINLSLSTLGNVISALVDGKSTHIPYRDSKLTRLLQDSLGGNSKTIMIANIGPATYNYEETINTLRYSNRAKNIRNKPKINEDPKDALLKEYQEEINRLKSLLQNSVSAISRQPIKQDIQHKSQRKHALLDGSDVDTDFVNNGSDTELDSTSIESYLKEQQVKLLAEKNEILNDHSLVAVEKSRMLNDLEMKEKKIQEEQLETRQLESKLRAMESKLLCGDKSIAEHTRMQEVTLAQQRIQLAEQKRREREIVARMEEEVGSMANLQEGFTSLKQEVEVNTRKLKRLFEKLQEVKEQTSDIQEEHTIERQEHEKIQDQLTREVKLQLLILENFIPTEEKEKLEKRIYFDGETERWQLKPLFQSTIENTNISISSRFQSEHLLNLDMDLTGRTTNDYEPPELAPQVVAALEVALQDEEDLELDGSPSSFQSLSAKLRRSEKR</sequence>
<protein>
    <recommendedName>
        <fullName evidence="10">Kinesin-like protein</fullName>
    </recommendedName>
</protein>
<keyword evidence="7 9" id="KW-0505">Motor protein</keyword>
<evidence type="ECO:0000256" key="1">
    <source>
        <dbReference type="ARBA" id="ARBA00004245"/>
    </source>
</evidence>
<dbReference type="InterPro" id="IPR019821">
    <property type="entry name" value="Kinesin_motor_CS"/>
</dbReference>
<dbReference type="OrthoDB" id="3176171at2759"/>
<dbReference type="PRINTS" id="PR00380">
    <property type="entry name" value="KINESINHEAVY"/>
</dbReference>